<gene>
    <name evidence="1" type="ORF">PHLCEN_2v2521</name>
</gene>
<dbReference type="Proteomes" id="UP000186601">
    <property type="component" value="Unassembled WGS sequence"/>
</dbReference>
<comment type="caution">
    <text evidence="1">The sequence shown here is derived from an EMBL/GenBank/DDBJ whole genome shotgun (WGS) entry which is preliminary data.</text>
</comment>
<dbReference type="OrthoDB" id="1751210at2759"/>
<name>A0A2R6RLR1_9APHY</name>
<dbReference type="AlphaFoldDB" id="A0A2R6RLR1"/>
<dbReference type="EMBL" id="MLYV02000231">
    <property type="protein sequence ID" value="PSS30952.1"/>
    <property type="molecule type" value="Genomic_DNA"/>
</dbReference>
<accession>A0A2R6RLR1</accession>
<organism evidence="1 2">
    <name type="scientific">Hermanssonia centrifuga</name>
    <dbReference type="NCBI Taxonomy" id="98765"/>
    <lineage>
        <taxon>Eukaryota</taxon>
        <taxon>Fungi</taxon>
        <taxon>Dikarya</taxon>
        <taxon>Basidiomycota</taxon>
        <taxon>Agaricomycotina</taxon>
        <taxon>Agaricomycetes</taxon>
        <taxon>Polyporales</taxon>
        <taxon>Meruliaceae</taxon>
        <taxon>Hermanssonia</taxon>
    </lineage>
</organism>
<keyword evidence="2" id="KW-1185">Reference proteome</keyword>
<sequence>MARTGTWELEAIVPALDDHHQQNTVLPITAQALTDTNGLLDAVTVGSYTYWAGE</sequence>
<protein>
    <submittedName>
        <fullName evidence="1">Uncharacterized protein</fullName>
    </submittedName>
</protein>
<evidence type="ECO:0000313" key="2">
    <source>
        <dbReference type="Proteomes" id="UP000186601"/>
    </source>
</evidence>
<reference evidence="1 2" key="1">
    <citation type="submission" date="2018-02" db="EMBL/GenBank/DDBJ databases">
        <title>Genome sequence of the basidiomycete white-rot fungus Phlebia centrifuga.</title>
        <authorList>
            <person name="Granchi Z."/>
            <person name="Peng M."/>
            <person name="de Vries R.P."/>
            <person name="Hilden K."/>
            <person name="Makela M.R."/>
            <person name="Grigoriev I."/>
            <person name="Riley R."/>
        </authorList>
    </citation>
    <scope>NUCLEOTIDE SEQUENCE [LARGE SCALE GENOMIC DNA]</scope>
    <source>
        <strain evidence="1 2">FBCC195</strain>
    </source>
</reference>
<proteinExistence type="predicted"/>
<evidence type="ECO:0000313" key="1">
    <source>
        <dbReference type="EMBL" id="PSS30952.1"/>
    </source>
</evidence>